<evidence type="ECO:0000256" key="1">
    <source>
        <dbReference type="ARBA" id="ARBA00007039"/>
    </source>
</evidence>
<evidence type="ECO:0000256" key="3">
    <source>
        <dbReference type="ARBA" id="ARBA00022670"/>
    </source>
</evidence>
<dbReference type="PROSITE" id="PS00382">
    <property type="entry name" value="CLP_PROTEASE_HIS"/>
    <property type="match status" value="1"/>
</dbReference>
<dbReference type="Proteomes" id="UP001149821">
    <property type="component" value="Unassembled WGS sequence"/>
</dbReference>
<keyword evidence="2 7" id="KW-0963">Cytoplasm</keyword>
<accession>A0ABT5QFA9</accession>
<evidence type="ECO:0000256" key="2">
    <source>
        <dbReference type="ARBA" id="ARBA00022490"/>
    </source>
</evidence>
<evidence type="ECO:0000256" key="10">
    <source>
        <dbReference type="SAM" id="Phobius"/>
    </source>
</evidence>
<evidence type="ECO:0000313" key="11">
    <source>
        <dbReference type="EMBL" id="MDD1779665.1"/>
    </source>
</evidence>
<dbReference type="Pfam" id="PF00574">
    <property type="entry name" value="CLP_protease"/>
    <property type="match status" value="1"/>
</dbReference>
<dbReference type="EMBL" id="JAJUBB010000001">
    <property type="protein sequence ID" value="MDD1779665.1"/>
    <property type="molecule type" value="Genomic_DNA"/>
</dbReference>
<dbReference type="NCBIfam" id="NF009205">
    <property type="entry name" value="PRK12553.1"/>
    <property type="match status" value="1"/>
</dbReference>
<dbReference type="EC" id="3.4.21.92" evidence="7"/>
<evidence type="ECO:0000256" key="4">
    <source>
        <dbReference type="ARBA" id="ARBA00022801"/>
    </source>
</evidence>
<dbReference type="GO" id="GO:0008233">
    <property type="term" value="F:peptidase activity"/>
    <property type="evidence" value="ECO:0007669"/>
    <property type="project" value="UniProtKB-KW"/>
</dbReference>
<dbReference type="InterPro" id="IPR033135">
    <property type="entry name" value="ClpP_His_AS"/>
</dbReference>
<dbReference type="PRINTS" id="PR00127">
    <property type="entry name" value="CLPPROTEASEP"/>
</dbReference>
<evidence type="ECO:0000256" key="5">
    <source>
        <dbReference type="ARBA" id="ARBA00022825"/>
    </source>
</evidence>
<evidence type="ECO:0000256" key="7">
    <source>
        <dbReference type="HAMAP-Rule" id="MF_00444"/>
    </source>
</evidence>
<dbReference type="Gene3D" id="3.90.226.10">
    <property type="entry name" value="2-enoyl-CoA Hydratase, Chain A, domain 1"/>
    <property type="match status" value="1"/>
</dbReference>
<keyword evidence="5 7" id="KW-0720">Serine protease</keyword>
<dbReference type="SUPFAM" id="SSF52096">
    <property type="entry name" value="ClpP/crotonase"/>
    <property type="match status" value="1"/>
</dbReference>
<evidence type="ECO:0000256" key="6">
    <source>
        <dbReference type="ARBA" id="ARBA00034021"/>
    </source>
</evidence>
<dbReference type="GO" id="GO:0006508">
    <property type="term" value="P:proteolysis"/>
    <property type="evidence" value="ECO:0007669"/>
    <property type="project" value="UniProtKB-KW"/>
</dbReference>
<dbReference type="InterPro" id="IPR029045">
    <property type="entry name" value="ClpP/crotonase-like_dom_sf"/>
</dbReference>
<keyword evidence="10" id="KW-0812">Transmembrane</keyword>
<evidence type="ECO:0000313" key="12">
    <source>
        <dbReference type="Proteomes" id="UP001149821"/>
    </source>
</evidence>
<organism evidence="11 12">
    <name type="scientific">Enterovibrio qingdaonensis</name>
    <dbReference type="NCBI Taxonomy" id="2899818"/>
    <lineage>
        <taxon>Bacteria</taxon>
        <taxon>Pseudomonadati</taxon>
        <taxon>Pseudomonadota</taxon>
        <taxon>Gammaproteobacteria</taxon>
        <taxon>Vibrionales</taxon>
        <taxon>Vibrionaceae</taxon>
        <taxon>Enterovibrio</taxon>
    </lineage>
</organism>
<comment type="subunit">
    <text evidence="7">Fourteen ClpP subunits assemble into 2 heptameric rings which stack back to back to give a disk-like structure with a central cavity, resembling the structure of eukaryotic proteasomes.</text>
</comment>
<keyword evidence="12" id="KW-1185">Reference proteome</keyword>
<dbReference type="HAMAP" id="MF_00444">
    <property type="entry name" value="ClpP"/>
    <property type="match status" value="1"/>
</dbReference>
<evidence type="ECO:0000256" key="9">
    <source>
        <dbReference type="RuleBase" id="RU003567"/>
    </source>
</evidence>
<sequence>MLWYLTTNKTTQRAVKTKPKGLGLEEKLINSRSIIISGEVNQELAQRISTQLLILQEINDDPIYLYINSQGGHVEAGDTIHDMIKFVRPKVIVIGTGWVASAGVTIYIAAEKEDRYCLPNTRFMIHQPLGQVNGKASNIEIEANELLRIRARINKLISDATGKPLEQVEQDTDYNYWMDPAQAIDYGLVAKVVRNISEIR</sequence>
<comment type="function">
    <text evidence="7">Cleaves peptides in various proteins in a process that requires ATP hydrolysis. Has a chymotrypsin-like activity. Plays a major role in the degradation of misfolded proteins.</text>
</comment>
<dbReference type="CDD" id="cd07017">
    <property type="entry name" value="S14_ClpP_2"/>
    <property type="match status" value="1"/>
</dbReference>
<dbReference type="InterPro" id="IPR001907">
    <property type="entry name" value="ClpP"/>
</dbReference>
<dbReference type="RefSeq" id="WP_274139466.1">
    <property type="nucleotide sequence ID" value="NZ_JAJUBB010000001.1"/>
</dbReference>
<feature type="transmembrane region" description="Helical" evidence="10">
    <location>
        <begin position="91"/>
        <end position="110"/>
    </location>
</feature>
<feature type="active site" description="Nucleophile" evidence="7">
    <location>
        <position position="101"/>
    </location>
</feature>
<comment type="caution">
    <text evidence="11">The sequence shown here is derived from an EMBL/GenBank/DDBJ whole genome shotgun (WGS) entry which is preliminary data.</text>
</comment>
<dbReference type="PANTHER" id="PTHR10381">
    <property type="entry name" value="ATP-DEPENDENT CLP PROTEASE PROTEOLYTIC SUBUNIT"/>
    <property type="match status" value="1"/>
</dbReference>
<comment type="similarity">
    <text evidence="1 7 9">Belongs to the peptidase S14 family.</text>
</comment>
<gene>
    <name evidence="7" type="primary">clpP</name>
    <name evidence="11" type="ORF">LRP49_00525</name>
</gene>
<keyword evidence="4 7" id="KW-0378">Hydrolase</keyword>
<reference evidence="11" key="1">
    <citation type="submission" date="2021-12" db="EMBL/GenBank/DDBJ databases">
        <title>Enterovibrio ZSDZ35 sp. nov. and Enterovibrio ZSDZ42 sp. nov., isolated from coastal seawater in Qingdao.</title>
        <authorList>
            <person name="Zhang P."/>
        </authorList>
    </citation>
    <scope>NUCLEOTIDE SEQUENCE</scope>
    <source>
        <strain evidence="11">ZSDZ35</strain>
    </source>
</reference>
<comment type="catalytic activity">
    <reaction evidence="6 7 8">
        <text>Hydrolysis of proteins to small peptides in the presence of ATP and magnesium. alpha-casein is the usual test substrate. In the absence of ATP, only oligopeptides shorter than five residues are hydrolyzed (such as succinyl-Leu-Tyr-|-NHMec, and Leu-Tyr-Leu-|-Tyr-Trp, in which cleavage of the -Tyr-|-Leu- and -Tyr-|-Trp bonds also occurs).</text>
        <dbReference type="EC" id="3.4.21.92"/>
    </reaction>
</comment>
<keyword evidence="10" id="KW-0472">Membrane</keyword>
<feature type="active site" evidence="7 8">
    <location>
        <position position="126"/>
    </location>
</feature>
<keyword evidence="10" id="KW-1133">Transmembrane helix</keyword>
<evidence type="ECO:0000256" key="8">
    <source>
        <dbReference type="PROSITE-ProRule" id="PRU10086"/>
    </source>
</evidence>
<dbReference type="PANTHER" id="PTHR10381:SF70">
    <property type="entry name" value="ATP-DEPENDENT CLP PROTEASE PROTEOLYTIC SUBUNIT"/>
    <property type="match status" value="1"/>
</dbReference>
<keyword evidence="3 7" id="KW-0645">Protease</keyword>
<proteinExistence type="inferred from homology"/>
<protein>
    <recommendedName>
        <fullName evidence="7 9">ATP-dependent Clp protease proteolytic subunit</fullName>
        <ecNumber evidence="7">3.4.21.92</ecNumber>
    </recommendedName>
    <alternativeName>
        <fullName evidence="7">Endopeptidase Clp</fullName>
    </alternativeName>
</protein>
<comment type="subcellular location">
    <subcellularLocation>
        <location evidence="7">Cytoplasm</location>
    </subcellularLocation>
</comment>
<name>A0ABT5QFA9_9GAMM</name>
<dbReference type="InterPro" id="IPR023562">
    <property type="entry name" value="ClpP/TepA"/>
</dbReference>